<dbReference type="NCBIfam" id="TIGR00842">
    <property type="entry name" value="bcct"/>
    <property type="match status" value="1"/>
</dbReference>
<dbReference type="InterPro" id="IPR000060">
    <property type="entry name" value="BCCT_transptr"/>
</dbReference>
<dbReference type="InterPro" id="IPR018093">
    <property type="entry name" value="BCCT_CS"/>
</dbReference>
<dbReference type="Pfam" id="PF02028">
    <property type="entry name" value="BCCT"/>
    <property type="match status" value="1"/>
</dbReference>
<comment type="caution">
    <text evidence="10">The sequence shown here is derived from an EMBL/GenBank/DDBJ whole genome shotgun (WGS) entry which is preliminary data.</text>
</comment>
<keyword evidence="3" id="KW-0813">Transport</keyword>
<feature type="transmembrane region" description="Helical" evidence="9">
    <location>
        <begin position="256"/>
        <end position="276"/>
    </location>
</feature>
<dbReference type="AlphaFoldDB" id="A0A1E7KHD4"/>
<feature type="region of interest" description="Disordered" evidence="8">
    <location>
        <begin position="526"/>
        <end position="548"/>
    </location>
</feature>
<evidence type="ECO:0000256" key="4">
    <source>
        <dbReference type="ARBA" id="ARBA00022475"/>
    </source>
</evidence>
<gene>
    <name evidence="10" type="ORF">AN216_12520</name>
</gene>
<dbReference type="PROSITE" id="PS01303">
    <property type="entry name" value="BCCT"/>
    <property type="match status" value="1"/>
</dbReference>
<feature type="transmembrane region" description="Helical" evidence="9">
    <location>
        <begin position="44"/>
        <end position="62"/>
    </location>
</feature>
<dbReference type="EMBL" id="LJGU01000121">
    <property type="protein sequence ID" value="OEV03372.1"/>
    <property type="molecule type" value="Genomic_DNA"/>
</dbReference>
<evidence type="ECO:0000256" key="6">
    <source>
        <dbReference type="ARBA" id="ARBA00022989"/>
    </source>
</evidence>
<accession>A0A1E7KHD4</accession>
<feature type="transmembrane region" description="Helical" evidence="9">
    <location>
        <begin position="314"/>
        <end position="331"/>
    </location>
</feature>
<dbReference type="GO" id="GO:0022857">
    <property type="term" value="F:transmembrane transporter activity"/>
    <property type="evidence" value="ECO:0007669"/>
    <property type="project" value="InterPro"/>
</dbReference>
<dbReference type="OrthoDB" id="9775735at2"/>
<dbReference type="PANTHER" id="PTHR30047">
    <property type="entry name" value="HIGH-AFFINITY CHOLINE TRANSPORT PROTEIN-RELATED"/>
    <property type="match status" value="1"/>
</dbReference>
<comment type="similarity">
    <text evidence="2">Belongs to the BCCT transporter (TC 2.A.15) family.</text>
</comment>
<organism evidence="10 11">
    <name type="scientific">Streptomyces oceani</name>
    <dbReference type="NCBI Taxonomy" id="1075402"/>
    <lineage>
        <taxon>Bacteria</taxon>
        <taxon>Bacillati</taxon>
        <taxon>Actinomycetota</taxon>
        <taxon>Actinomycetes</taxon>
        <taxon>Kitasatosporales</taxon>
        <taxon>Streptomycetaceae</taxon>
        <taxon>Streptomyces</taxon>
    </lineage>
</organism>
<evidence type="ECO:0000313" key="11">
    <source>
        <dbReference type="Proteomes" id="UP000176101"/>
    </source>
</evidence>
<feature type="transmembrane region" description="Helical" evidence="9">
    <location>
        <begin position="401"/>
        <end position="430"/>
    </location>
</feature>
<sequence length="548" mass="58908">MAPRVFWPSAVVILAFVLYAMIGQESAAEAVQSLNDNIVGNLSWLYMTMVSFFVIFVIWLGVGRFGDIRLGKDNEKPEFSTASWFAMLFAAGMGIGLVFYGVAEPMSFFDGPRPGTGGSDAAKSEFALQQTFLHWGIHPWAIYVVVGLAVAYAVHRKGRPVSIRWALEPLLGDKIKGIWGDVIDAVAIVGTLFGVATSLGLGAMQVASGMGFLGWVDDPNSKTLLVILIAAITGLATLSVASGIGKGIKWLSNINMATAAVVMLFVMFAGPTLFIFNGLAQDVGGYLQNVISMSFDTGGSYGEDGTDWVNGWTIFYWGWWISWAPFVGIFIARISRGRTVREFVCGVLLVPTLLTFVWFAVFGGTGLKQQLDGTHDFAAEGAVNTNTAMFEMLDQLPGGTLFSGITMLLIVLFFVTSSDSGSFVVTMLSAGGNPEPPQWNRLFWALIEGAVAIGLLLASGSGSTASLDTLKTVAIVIALPFSFVMVAMCFSTLKAFRAERAAYLEAKHQREQEQIVDEAVAALAENLEKNDPSSTAKGSKEFAEDKKP</sequence>
<evidence type="ECO:0000256" key="8">
    <source>
        <dbReference type="SAM" id="MobiDB-lite"/>
    </source>
</evidence>
<evidence type="ECO:0000256" key="9">
    <source>
        <dbReference type="SAM" id="Phobius"/>
    </source>
</evidence>
<evidence type="ECO:0000256" key="3">
    <source>
        <dbReference type="ARBA" id="ARBA00022448"/>
    </source>
</evidence>
<feature type="transmembrane region" description="Helical" evidence="9">
    <location>
        <begin position="224"/>
        <end position="244"/>
    </location>
</feature>
<keyword evidence="7 9" id="KW-0472">Membrane</keyword>
<feature type="transmembrane region" description="Helical" evidence="9">
    <location>
        <begin position="343"/>
        <end position="362"/>
    </location>
</feature>
<proteinExistence type="inferred from homology"/>
<dbReference type="GO" id="GO:0005886">
    <property type="term" value="C:plasma membrane"/>
    <property type="evidence" value="ECO:0007669"/>
    <property type="project" value="UniProtKB-SubCell"/>
</dbReference>
<dbReference type="PATRIC" id="fig|1075402.3.peg.2717"/>
<keyword evidence="5 9" id="KW-0812">Transmembrane</keyword>
<dbReference type="PANTHER" id="PTHR30047:SF7">
    <property type="entry name" value="HIGH-AFFINITY CHOLINE TRANSPORT PROTEIN"/>
    <property type="match status" value="1"/>
</dbReference>
<feature type="transmembrane region" description="Helical" evidence="9">
    <location>
        <begin position="132"/>
        <end position="154"/>
    </location>
</feature>
<evidence type="ECO:0000256" key="2">
    <source>
        <dbReference type="ARBA" id="ARBA00005658"/>
    </source>
</evidence>
<feature type="transmembrane region" description="Helical" evidence="9">
    <location>
        <begin position="182"/>
        <end position="204"/>
    </location>
</feature>
<comment type="subcellular location">
    <subcellularLocation>
        <location evidence="1">Cell membrane</location>
        <topology evidence="1">Multi-pass membrane protein</topology>
    </subcellularLocation>
</comment>
<keyword evidence="6 9" id="KW-1133">Transmembrane helix</keyword>
<evidence type="ECO:0000256" key="7">
    <source>
        <dbReference type="ARBA" id="ARBA00023136"/>
    </source>
</evidence>
<evidence type="ECO:0000313" key="10">
    <source>
        <dbReference type="EMBL" id="OEV03372.1"/>
    </source>
</evidence>
<keyword evidence="4" id="KW-1003">Cell membrane</keyword>
<keyword evidence="11" id="KW-1185">Reference proteome</keyword>
<dbReference type="Proteomes" id="UP000176101">
    <property type="component" value="Unassembled WGS sequence"/>
</dbReference>
<name>A0A1E7KHD4_9ACTN</name>
<feature type="transmembrane region" description="Helical" evidence="9">
    <location>
        <begin position="82"/>
        <end position="103"/>
    </location>
</feature>
<feature type="transmembrane region" description="Helical" evidence="9">
    <location>
        <begin position="442"/>
        <end position="461"/>
    </location>
</feature>
<dbReference type="STRING" id="1075402.AN216_12520"/>
<feature type="compositionally biased region" description="Basic and acidic residues" evidence="8">
    <location>
        <begin position="538"/>
        <end position="548"/>
    </location>
</feature>
<evidence type="ECO:0000256" key="5">
    <source>
        <dbReference type="ARBA" id="ARBA00022692"/>
    </source>
</evidence>
<feature type="transmembrane region" description="Helical" evidence="9">
    <location>
        <begin position="473"/>
        <end position="493"/>
    </location>
</feature>
<reference evidence="10 11" key="1">
    <citation type="journal article" date="2016" name="Front. Microbiol.">
        <title>Comparative Genomics Analysis of Streptomyces Species Reveals Their Adaptation to the Marine Environment and Their Diversity at the Genomic Level.</title>
        <authorList>
            <person name="Tian X."/>
            <person name="Zhang Z."/>
            <person name="Yang T."/>
            <person name="Chen M."/>
            <person name="Li J."/>
            <person name="Chen F."/>
            <person name="Yang J."/>
            <person name="Li W."/>
            <person name="Zhang B."/>
            <person name="Zhang Z."/>
            <person name="Wu J."/>
            <person name="Zhang C."/>
            <person name="Long L."/>
            <person name="Xiao J."/>
        </authorList>
    </citation>
    <scope>NUCLEOTIDE SEQUENCE [LARGE SCALE GENOMIC DNA]</scope>
    <source>
        <strain evidence="10 11">SCSIO 02100</strain>
    </source>
</reference>
<evidence type="ECO:0000256" key="1">
    <source>
        <dbReference type="ARBA" id="ARBA00004651"/>
    </source>
</evidence>
<protein>
    <submittedName>
        <fullName evidence="10">Choline transporter</fullName>
    </submittedName>
</protein>